<sequence length="95" mass="10627">MIDGMFILPVANDNKVLNIVDFHVVGGVKKLNNTNYNSWSTCIMSYLQGQHLWKVVNGSDVIQPRNDMNGAIGKWKVKAGKASFVMKTMVEDELL</sequence>
<dbReference type="EMBL" id="CM042019">
    <property type="protein sequence ID" value="KAI3823233.1"/>
    <property type="molecule type" value="Genomic_DNA"/>
</dbReference>
<protein>
    <submittedName>
        <fullName evidence="1">Uncharacterized protein</fullName>
    </submittedName>
</protein>
<evidence type="ECO:0000313" key="2">
    <source>
        <dbReference type="Proteomes" id="UP001056120"/>
    </source>
</evidence>
<proteinExistence type="predicted"/>
<gene>
    <name evidence="1" type="ORF">L1987_04666</name>
</gene>
<dbReference type="Proteomes" id="UP001056120">
    <property type="component" value="Linkage Group LG02"/>
</dbReference>
<reference evidence="1 2" key="2">
    <citation type="journal article" date="2022" name="Mol. Ecol. Resour.">
        <title>The genomes of chicory, endive, great burdock and yacon provide insights into Asteraceae paleo-polyploidization history and plant inulin production.</title>
        <authorList>
            <person name="Fan W."/>
            <person name="Wang S."/>
            <person name="Wang H."/>
            <person name="Wang A."/>
            <person name="Jiang F."/>
            <person name="Liu H."/>
            <person name="Zhao H."/>
            <person name="Xu D."/>
            <person name="Zhang Y."/>
        </authorList>
    </citation>
    <scope>NUCLEOTIDE SEQUENCE [LARGE SCALE GENOMIC DNA]</scope>
    <source>
        <strain evidence="2">cv. Yunnan</strain>
        <tissue evidence="1">Leaves</tissue>
    </source>
</reference>
<evidence type="ECO:0000313" key="1">
    <source>
        <dbReference type="EMBL" id="KAI3823233.1"/>
    </source>
</evidence>
<accession>A0ACB9JTI9</accession>
<organism evidence="1 2">
    <name type="scientific">Smallanthus sonchifolius</name>
    <dbReference type="NCBI Taxonomy" id="185202"/>
    <lineage>
        <taxon>Eukaryota</taxon>
        <taxon>Viridiplantae</taxon>
        <taxon>Streptophyta</taxon>
        <taxon>Embryophyta</taxon>
        <taxon>Tracheophyta</taxon>
        <taxon>Spermatophyta</taxon>
        <taxon>Magnoliopsida</taxon>
        <taxon>eudicotyledons</taxon>
        <taxon>Gunneridae</taxon>
        <taxon>Pentapetalae</taxon>
        <taxon>asterids</taxon>
        <taxon>campanulids</taxon>
        <taxon>Asterales</taxon>
        <taxon>Asteraceae</taxon>
        <taxon>Asteroideae</taxon>
        <taxon>Heliantheae alliance</taxon>
        <taxon>Millerieae</taxon>
        <taxon>Smallanthus</taxon>
    </lineage>
</organism>
<comment type="caution">
    <text evidence="1">The sequence shown here is derived from an EMBL/GenBank/DDBJ whole genome shotgun (WGS) entry which is preliminary data.</text>
</comment>
<keyword evidence="2" id="KW-1185">Reference proteome</keyword>
<reference evidence="2" key="1">
    <citation type="journal article" date="2022" name="Mol. Ecol. Resour.">
        <title>The genomes of chicory, endive, great burdock and yacon provide insights into Asteraceae palaeo-polyploidization history and plant inulin production.</title>
        <authorList>
            <person name="Fan W."/>
            <person name="Wang S."/>
            <person name="Wang H."/>
            <person name="Wang A."/>
            <person name="Jiang F."/>
            <person name="Liu H."/>
            <person name="Zhao H."/>
            <person name="Xu D."/>
            <person name="Zhang Y."/>
        </authorList>
    </citation>
    <scope>NUCLEOTIDE SEQUENCE [LARGE SCALE GENOMIC DNA]</scope>
    <source>
        <strain evidence="2">cv. Yunnan</strain>
    </source>
</reference>
<name>A0ACB9JTI9_9ASTR</name>